<evidence type="ECO:0008006" key="9">
    <source>
        <dbReference type="Google" id="ProtNLM"/>
    </source>
</evidence>
<dbReference type="InterPro" id="IPR009483">
    <property type="entry name" value="IpaD/BipD/SipD"/>
</dbReference>
<dbReference type="EMBL" id="CP009451">
    <property type="protein sequence ID" value="AIR07307.1"/>
    <property type="molecule type" value="Genomic_DNA"/>
</dbReference>
<sequence>MLNVNNALPNPVSYYPADTNATQAAPMAETHAGSTSELNTKLIKELIAQLDTPNKADKFDEIRALLGQYGLDTSGEDFNNSKLLAALEHLKTANDGAQPSDDVADMVANQKQLVKSSAQALSDIQREIVTNRTKANYSLSQFSAEKQRAAQEPAPEPKSGDDEISTHTSYAELWARMALAIKEIKGDYVDFYADLMQKYTEMYEAYNTHVQGAASKAVSTGDDGNNVKFDTTVMKKGYDDFRKEVNGIDLGSVKNWDKMTPEERKSMETTLAPAFKVNNSGEIEFNLDQYSAAPNYPSGISGGKVSTASYQAWLASFNAGGSALQSNMQAFAQRYSQANSTFDNLNKVLSGAIASLAESAKDVLKALG</sequence>
<name>A0A089Q3P1_9ENTR</name>
<dbReference type="OrthoDB" id="6619705at2"/>
<dbReference type="InterPro" id="IPR036708">
    <property type="entry name" value="BipD-like_sf"/>
</dbReference>
<evidence type="ECO:0000313" key="7">
    <source>
        <dbReference type="EMBL" id="AIR07307.1"/>
    </source>
</evidence>
<evidence type="ECO:0000256" key="6">
    <source>
        <dbReference type="SAM" id="MobiDB-lite"/>
    </source>
</evidence>
<evidence type="ECO:0000313" key="8">
    <source>
        <dbReference type="Proteomes" id="UP000029481"/>
    </source>
</evidence>
<dbReference type="SUPFAM" id="SSF140693">
    <property type="entry name" value="IpaD-like"/>
    <property type="match status" value="1"/>
</dbReference>
<evidence type="ECO:0000256" key="1">
    <source>
        <dbReference type="ARBA" id="ARBA00004613"/>
    </source>
</evidence>
<dbReference type="Gene3D" id="1.20.1710.10">
    <property type="entry name" value="IpaD-like"/>
    <property type="match status" value="1"/>
</dbReference>
<dbReference type="GO" id="GO:0005576">
    <property type="term" value="C:extracellular region"/>
    <property type="evidence" value="ECO:0007669"/>
    <property type="project" value="UniProtKB-SubCell"/>
</dbReference>
<reference evidence="7 8" key="1">
    <citation type="submission" date="2014-09" db="EMBL/GenBank/DDBJ databases">
        <title>Cedecea neteri SSMD04 Genome Sequencing.</title>
        <authorList>
            <person name="Tan J.-Y."/>
        </authorList>
    </citation>
    <scope>NUCLEOTIDE SEQUENCE [LARGE SCALE GENOMIC DNA]</scope>
    <source>
        <strain evidence="7 8">SSMD04</strain>
    </source>
</reference>
<feature type="region of interest" description="Disordered" evidence="6">
    <location>
        <begin position="142"/>
        <end position="164"/>
    </location>
</feature>
<keyword evidence="8" id="KW-1185">Reference proteome</keyword>
<evidence type="ECO:0000256" key="5">
    <source>
        <dbReference type="ARBA" id="ARBA00023054"/>
    </source>
</evidence>
<protein>
    <recommendedName>
        <fullName evidence="9">IpaD/SipD/SspD family type III secretion system needle tip protein</fullName>
    </recommendedName>
</protein>
<proteinExistence type="inferred from homology"/>
<evidence type="ECO:0000256" key="3">
    <source>
        <dbReference type="ARBA" id="ARBA00022525"/>
    </source>
</evidence>
<keyword evidence="3" id="KW-0964">Secreted</keyword>
<dbReference type="Proteomes" id="UP000029481">
    <property type="component" value="Chromosome"/>
</dbReference>
<dbReference type="Pfam" id="PF06511">
    <property type="entry name" value="T3SS_TC"/>
    <property type="match status" value="2"/>
</dbReference>
<dbReference type="AlphaFoldDB" id="A0A089Q3P1"/>
<keyword evidence="5" id="KW-0175">Coiled coil</keyword>
<dbReference type="KEGG" id="cnt:JT31_22630"/>
<comment type="similarity">
    <text evidence="2">Belongs to the invasin protein D family.</text>
</comment>
<keyword evidence="4" id="KW-0843">Virulence</keyword>
<evidence type="ECO:0000256" key="2">
    <source>
        <dbReference type="ARBA" id="ARBA00007741"/>
    </source>
</evidence>
<accession>A0A089Q3P1</accession>
<organism evidence="7 8">
    <name type="scientific">Cedecea neteri</name>
    <dbReference type="NCBI Taxonomy" id="158822"/>
    <lineage>
        <taxon>Bacteria</taxon>
        <taxon>Pseudomonadati</taxon>
        <taxon>Pseudomonadota</taxon>
        <taxon>Gammaproteobacteria</taxon>
        <taxon>Enterobacterales</taxon>
        <taxon>Enterobacteriaceae</taxon>
        <taxon>Cedecea</taxon>
    </lineage>
</organism>
<evidence type="ECO:0000256" key="4">
    <source>
        <dbReference type="ARBA" id="ARBA00023026"/>
    </source>
</evidence>
<dbReference type="RefSeq" id="WP_038482344.1">
    <property type="nucleotide sequence ID" value="NZ_CP009451.1"/>
</dbReference>
<comment type="subcellular location">
    <subcellularLocation>
        <location evidence="1">Secreted</location>
    </subcellularLocation>
</comment>
<gene>
    <name evidence="7" type="ORF">JT31_22630</name>
</gene>